<dbReference type="Proteomes" id="UP000694382">
    <property type="component" value="Chromosome 1A"/>
</dbReference>
<keyword evidence="2" id="KW-1185">Reference proteome</keyword>
<proteinExistence type="predicted"/>
<accession>A0A8C3N8Q2</accession>
<evidence type="ECO:0000313" key="1">
    <source>
        <dbReference type="Ensembl" id="ENSCPVP00000016351.2"/>
    </source>
</evidence>
<reference evidence="1" key="3">
    <citation type="submission" date="2025-09" db="UniProtKB">
        <authorList>
            <consortium name="Ensembl"/>
        </authorList>
    </citation>
    <scope>IDENTIFICATION</scope>
</reference>
<reference evidence="1" key="2">
    <citation type="submission" date="2025-08" db="UniProtKB">
        <authorList>
            <consortium name="Ensembl"/>
        </authorList>
    </citation>
    <scope>IDENTIFICATION</scope>
</reference>
<dbReference type="AlphaFoldDB" id="A0A8C3N8Q2"/>
<accession>A0A8U8BSC8</accession>
<name>A0A8C3N8Q2_GEOPR</name>
<evidence type="ECO:0000313" key="2">
    <source>
        <dbReference type="Proteomes" id="UP000694382"/>
    </source>
</evidence>
<sequence length="98" mass="10525">GFGATWDSGKSGVSSRQMLLLLHSFHPHLTSRAGFAQNDLPKPMESTQVSSWLCLGLCSAHPLNVNAALPACPMEGLHLGRVTEHPASQTVDCRCLPF</sequence>
<organism evidence="1 2">
    <name type="scientific">Geospiza parvula</name>
    <name type="common">Small tree-finch</name>
    <name type="synonym">Camarhynchus parvulus</name>
    <dbReference type="NCBI Taxonomy" id="87175"/>
    <lineage>
        <taxon>Eukaryota</taxon>
        <taxon>Metazoa</taxon>
        <taxon>Chordata</taxon>
        <taxon>Craniata</taxon>
        <taxon>Vertebrata</taxon>
        <taxon>Euteleostomi</taxon>
        <taxon>Archelosauria</taxon>
        <taxon>Archosauria</taxon>
        <taxon>Dinosauria</taxon>
        <taxon>Saurischia</taxon>
        <taxon>Theropoda</taxon>
        <taxon>Coelurosauria</taxon>
        <taxon>Aves</taxon>
        <taxon>Neognathae</taxon>
        <taxon>Neoaves</taxon>
        <taxon>Telluraves</taxon>
        <taxon>Australaves</taxon>
        <taxon>Passeriformes</taxon>
        <taxon>Thraupidae</taxon>
        <taxon>Camarhynchus</taxon>
    </lineage>
</organism>
<dbReference type="Ensembl" id="ENSCPVT00000017077.2">
    <property type="protein sequence ID" value="ENSCPVP00000016351.2"/>
    <property type="gene ID" value="ENSCPVG00000011975.2"/>
</dbReference>
<reference evidence="1" key="1">
    <citation type="submission" date="2020-02" db="EMBL/GenBank/DDBJ databases">
        <authorList>
            <person name="Enbody D E."/>
            <person name="Pettersson E M."/>
        </authorList>
    </citation>
    <scope>NUCLEOTIDE SEQUENCE [LARGE SCALE GENOMIC DNA]</scope>
</reference>
<protein>
    <submittedName>
        <fullName evidence="1">Uncharacterized protein</fullName>
    </submittedName>
</protein>